<evidence type="ECO:0000256" key="1">
    <source>
        <dbReference type="ARBA" id="ARBA00022448"/>
    </source>
</evidence>
<keyword evidence="1" id="KW-0813">Transport</keyword>
<dbReference type="AlphaFoldDB" id="A0A7W7CAL4"/>
<evidence type="ECO:0000259" key="4">
    <source>
        <dbReference type="PROSITE" id="PS50893"/>
    </source>
</evidence>
<dbReference type="SUPFAM" id="SSF52540">
    <property type="entry name" value="P-loop containing nucleoside triphosphate hydrolases"/>
    <property type="match status" value="1"/>
</dbReference>
<keyword evidence="6" id="KW-1185">Reference proteome</keyword>
<dbReference type="InterPro" id="IPR027417">
    <property type="entry name" value="P-loop_NTPase"/>
</dbReference>
<evidence type="ECO:0000313" key="5">
    <source>
        <dbReference type="EMBL" id="MBB4677624.1"/>
    </source>
</evidence>
<dbReference type="SMART" id="SM00382">
    <property type="entry name" value="AAA"/>
    <property type="match status" value="1"/>
</dbReference>
<evidence type="ECO:0000256" key="3">
    <source>
        <dbReference type="ARBA" id="ARBA00022840"/>
    </source>
</evidence>
<dbReference type="Gene3D" id="3.40.50.300">
    <property type="entry name" value="P-loop containing nucleotide triphosphate hydrolases"/>
    <property type="match status" value="1"/>
</dbReference>
<dbReference type="InterPro" id="IPR003439">
    <property type="entry name" value="ABC_transporter-like_ATP-bd"/>
</dbReference>
<evidence type="ECO:0000313" key="6">
    <source>
        <dbReference type="Proteomes" id="UP000533598"/>
    </source>
</evidence>
<proteinExistence type="predicted"/>
<sequence length="239" mass="25832">MLRLEGVGKRYGRGRLVLSEVELTLPGGQTTVVRGRNGSGKSTLLRVVAGVCRPSLGRVRGRPEQVGYVPERFPAHLRLSPHDYLRHLGAVRGQARAVTESRIEELLTRLAFAGEPDEPMNRLSKGNTQKVAVAQALLAPCGLLVLDEPWTGLDTTAAGVLGELLAEAAAAGANVLLIDHEEHHDLIHRDRLVEIADGRVQVFETSHDDLVELTLRVPAHRAEALRATARELGGVEVTG</sequence>
<dbReference type="PANTHER" id="PTHR42939">
    <property type="entry name" value="ABC TRANSPORTER ATP-BINDING PROTEIN ALBC-RELATED"/>
    <property type="match status" value="1"/>
</dbReference>
<dbReference type="Pfam" id="PF00005">
    <property type="entry name" value="ABC_tran"/>
    <property type="match status" value="1"/>
</dbReference>
<dbReference type="GO" id="GO:0016887">
    <property type="term" value="F:ATP hydrolysis activity"/>
    <property type="evidence" value="ECO:0007669"/>
    <property type="project" value="InterPro"/>
</dbReference>
<dbReference type="InterPro" id="IPR051782">
    <property type="entry name" value="ABC_Transporter_VariousFunc"/>
</dbReference>
<dbReference type="GO" id="GO:0005524">
    <property type="term" value="F:ATP binding"/>
    <property type="evidence" value="ECO:0007669"/>
    <property type="project" value="UniProtKB-KW"/>
</dbReference>
<evidence type="ECO:0000256" key="2">
    <source>
        <dbReference type="ARBA" id="ARBA00022741"/>
    </source>
</evidence>
<comment type="caution">
    <text evidence="5">The sequence shown here is derived from an EMBL/GenBank/DDBJ whole genome shotgun (WGS) entry which is preliminary data.</text>
</comment>
<dbReference type="InterPro" id="IPR003593">
    <property type="entry name" value="AAA+_ATPase"/>
</dbReference>
<dbReference type="PANTHER" id="PTHR42939:SF1">
    <property type="entry name" value="ABC TRANSPORTER ATP-BINDING PROTEIN ALBC-RELATED"/>
    <property type="match status" value="1"/>
</dbReference>
<keyword evidence="3" id="KW-0067">ATP-binding</keyword>
<protein>
    <submittedName>
        <fullName evidence="5">ABC-type multidrug transport system ATPase subunit</fullName>
    </submittedName>
</protein>
<accession>A0A7W7CAL4</accession>
<dbReference type="PROSITE" id="PS50893">
    <property type="entry name" value="ABC_TRANSPORTER_2"/>
    <property type="match status" value="1"/>
</dbReference>
<reference evidence="5 6" key="1">
    <citation type="submission" date="2020-08" db="EMBL/GenBank/DDBJ databases">
        <title>Sequencing the genomes of 1000 actinobacteria strains.</title>
        <authorList>
            <person name="Klenk H.-P."/>
        </authorList>
    </citation>
    <scope>NUCLEOTIDE SEQUENCE [LARGE SCALE GENOMIC DNA]</scope>
    <source>
        <strain evidence="5 6">DSM 44230</strain>
    </source>
</reference>
<dbReference type="Proteomes" id="UP000533598">
    <property type="component" value="Unassembled WGS sequence"/>
</dbReference>
<keyword evidence="2" id="KW-0547">Nucleotide-binding</keyword>
<dbReference type="EMBL" id="JACHMH010000001">
    <property type="protein sequence ID" value="MBB4677624.1"/>
    <property type="molecule type" value="Genomic_DNA"/>
</dbReference>
<feature type="domain" description="ABC transporter" evidence="4">
    <location>
        <begin position="2"/>
        <end position="222"/>
    </location>
</feature>
<name>A0A7W7CAL4_9PSEU</name>
<organism evidence="5 6">
    <name type="scientific">Crossiella cryophila</name>
    <dbReference type="NCBI Taxonomy" id="43355"/>
    <lineage>
        <taxon>Bacteria</taxon>
        <taxon>Bacillati</taxon>
        <taxon>Actinomycetota</taxon>
        <taxon>Actinomycetes</taxon>
        <taxon>Pseudonocardiales</taxon>
        <taxon>Pseudonocardiaceae</taxon>
        <taxon>Crossiella</taxon>
    </lineage>
</organism>
<gene>
    <name evidence="5" type="ORF">HNR67_003742</name>
</gene>
<dbReference type="RefSeq" id="WP_185003545.1">
    <property type="nucleotide sequence ID" value="NZ_BAAAUI010000023.1"/>
</dbReference>